<gene>
    <name evidence="2" type="ORF">KIPB_004785</name>
</gene>
<feature type="compositionally biased region" description="Low complexity" evidence="1">
    <location>
        <begin position="8"/>
        <end position="18"/>
    </location>
</feature>
<name>A0A9K3GHP9_9EUKA</name>
<evidence type="ECO:0000256" key="1">
    <source>
        <dbReference type="SAM" id="MobiDB-lite"/>
    </source>
</evidence>
<feature type="region of interest" description="Disordered" evidence="1">
    <location>
        <begin position="1"/>
        <end position="31"/>
    </location>
</feature>
<keyword evidence="3" id="KW-1185">Reference proteome</keyword>
<feature type="non-terminal residue" evidence="2">
    <location>
        <position position="1"/>
    </location>
</feature>
<evidence type="ECO:0000313" key="3">
    <source>
        <dbReference type="Proteomes" id="UP000265618"/>
    </source>
</evidence>
<accession>A0A9K3GHP9</accession>
<dbReference type="EMBL" id="BDIP01001059">
    <property type="protein sequence ID" value="GIQ83458.1"/>
    <property type="molecule type" value="Genomic_DNA"/>
</dbReference>
<reference evidence="2 3" key="1">
    <citation type="journal article" date="2018" name="PLoS ONE">
        <title>The draft genome of Kipferlia bialata reveals reductive genome evolution in fornicate parasites.</title>
        <authorList>
            <person name="Tanifuji G."/>
            <person name="Takabayashi S."/>
            <person name="Kume K."/>
            <person name="Takagi M."/>
            <person name="Nakayama T."/>
            <person name="Kamikawa R."/>
            <person name="Inagaki Y."/>
            <person name="Hashimoto T."/>
        </authorList>
    </citation>
    <scope>NUCLEOTIDE SEQUENCE [LARGE SCALE GENOMIC DNA]</scope>
    <source>
        <strain evidence="2">NY0173</strain>
    </source>
</reference>
<dbReference type="AlphaFoldDB" id="A0A9K3GHP9"/>
<evidence type="ECO:0000313" key="2">
    <source>
        <dbReference type="EMBL" id="GIQ83458.1"/>
    </source>
</evidence>
<protein>
    <submittedName>
        <fullName evidence="2">Uncharacterized protein</fullName>
    </submittedName>
</protein>
<proteinExistence type="predicted"/>
<feature type="region of interest" description="Disordered" evidence="1">
    <location>
        <begin position="178"/>
        <end position="204"/>
    </location>
</feature>
<dbReference type="Proteomes" id="UP000265618">
    <property type="component" value="Unassembled WGS sequence"/>
</dbReference>
<organism evidence="2 3">
    <name type="scientific">Kipferlia bialata</name>
    <dbReference type="NCBI Taxonomy" id="797122"/>
    <lineage>
        <taxon>Eukaryota</taxon>
        <taxon>Metamonada</taxon>
        <taxon>Carpediemonas-like organisms</taxon>
        <taxon>Kipferlia</taxon>
    </lineage>
</organism>
<sequence>PLTEAHVSSPSSDTPPTSANGQGSVPSNRRRTVNNAFHLACTDRVLEEVVAQALTRMTDLVSPYPGHKVLAFSALSPCVPYRSLSYTNGHQAISPLGDPATATSDGEVSAVSPSVLDALACSEGEAGGGEGGRRETSPVEVLEVKGMQVSGAEARMYAVQTYEAQLLLVLSQIHAARRHRPRSGPMPSHTPNGTKGAYGQDKPLSLRDATLRLGQGREELDRALADTKDTCSRLGLFTSCPKFIARPKGVRRLVRTRNKDLA</sequence>
<comment type="caution">
    <text evidence="2">The sequence shown here is derived from an EMBL/GenBank/DDBJ whole genome shotgun (WGS) entry which is preliminary data.</text>
</comment>